<keyword evidence="3" id="KW-1185">Reference proteome</keyword>
<gene>
    <name evidence="2" type="ORF">ALC62_09834</name>
</gene>
<dbReference type="AlphaFoldDB" id="A0A195CFD3"/>
<feature type="non-terminal residue" evidence="2">
    <location>
        <position position="1"/>
    </location>
</feature>
<evidence type="ECO:0000256" key="1">
    <source>
        <dbReference type="SAM" id="MobiDB-lite"/>
    </source>
</evidence>
<evidence type="ECO:0000313" key="2">
    <source>
        <dbReference type="EMBL" id="KYM99487.1"/>
    </source>
</evidence>
<organism evidence="2 3">
    <name type="scientific">Cyphomyrmex costatus</name>
    <dbReference type="NCBI Taxonomy" id="456900"/>
    <lineage>
        <taxon>Eukaryota</taxon>
        <taxon>Metazoa</taxon>
        <taxon>Ecdysozoa</taxon>
        <taxon>Arthropoda</taxon>
        <taxon>Hexapoda</taxon>
        <taxon>Insecta</taxon>
        <taxon>Pterygota</taxon>
        <taxon>Neoptera</taxon>
        <taxon>Endopterygota</taxon>
        <taxon>Hymenoptera</taxon>
        <taxon>Apocrita</taxon>
        <taxon>Aculeata</taxon>
        <taxon>Formicoidea</taxon>
        <taxon>Formicidae</taxon>
        <taxon>Myrmicinae</taxon>
        <taxon>Cyphomyrmex</taxon>
    </lineage>
</organism>
<feature type="compositionally biased region" description="Basic and acidic residues" evidence="1">
    <location>
        <begin position="8"/>
        <end position="26"/>
    </location>
</feature>
<sequence length="130" mass="15165">RKRKRGKEKGGGRERERERGRESERLSSLKQLSRKCSLCANSDERRRTVRPLRLCSDEPPADAYRLVRRLPPPTGRHRCTAQHTLQTRTGSFFHPEQSRAATSSRSFIKACRVFRMLSEVMLTTVDFFCR</sequence>
<feature type="region of interest" description="Disordered" evidence="1">
    <location>
        <begin position="1"/>
        <end position="26"/>
    </location>
</feature>
<dbReference type="EMBL" id="KQ977827">
    <property type="protein sequence ID" value="KYM99487.1"/>
    <property type="molecule type" value="Genomic_DNA"/>
</dbReference>
<reference evidence="2 3" key="1">
    <citation type="submission" date="2016-03" db="EMBL/GenBank/DDBJ databases">
        <title>Cyphomyrmex costatus WGS genome.</title>
        <authorList>
            <person name="Nygaard S."/>
            <person name="Hu H."/>
            <person name="Boomsma J."/>
            <person name="Zhang G."/>
        </authorList>
    </citation>
    <scope>NUCLEOTIDE SEQUENCE [LARGE SCALE GENOMIC DNA]</scope>
    <source>
        <strain evidence="2">MS0001</strain>
        <tissue evidence="2">Whole body</tissue>
    </source>
</reference>
<name>A0A195CFD3_9HYME</name>
<evidence type="ECO:0000313" key="3">
    <source>
        <dbReference type="Proteomes" id="UP000078542"/>
    </source>
</evidence>
<dbReference type="Proteomes" id="UP000078542">
    <property type="component" value="Unassembled WGS sequence"/>
</dbReference>
<accession>A0A195CFD3</accession>
<proteinExistence type="predicted"/>
<protein>
    <submittedName>
        <fullName evidence="2">Uncharacterized protein</fullName>
    </submittedName>
</protein>